<proteinExistence type="predicted"/>
<evidence type="ECO:0000313" key="2">
    <source>
        <dbReference type="Proteomes" id="UP000181962"/>
    </source>
</evidence>
<dbReference type="Proteomes" id="UP000181962">
    <property type="component" value="Chromosome"/>
</dbReference>
<sequence>MQQLEPPQRSRGLAVAVKPDRRPSRVDKLSLWLSKGSTIDRFWIGTTESKPYPALLRVEEALQLIKRHDTLNYSRITRNLDRIWVHLLPSAQAHYDPSLNACALDERYVLNETTTLERIASTIVHEATHARLEGWGIIYEEKSRYRIEATCLRRELNFLMKLPDSGPMQEEIVRTLEWCESDQTYLSDASFRDREEQGQIDTLRYLKVPDWLVQFAMWVIRRRRSRLPAP</sequence>
<evidence type="ECO:0000313" key="1">
    <source>
        <dbReference type="EMBL" id="APG13618.1"/>
    </source>
</evidence>
<dbReference type="OrthoDB" id="8077621at2"/>
<reference evidence="1 2" key="1">
    <citation type="submission" date="2016-11" db="EMBL/GenBank/DDBJ databases">
        <title>Complete Genome Sequence of Bradyrhizobium sp. strain J5, an isolated from soybean nodule in Hokkaido.</title>
        <authorList>
            <person name="Kanehara K."/>
        </authorList>
    </citation>
    <scope>NUCLEOTIDE SEQUENCE [LARGE SCALE GENOMIC DNA]</scope>
    <source>
        <strain evidence="1 2">J5</strain>
    </source>
</reference>
<dbReference type="AlphaFoldDB" id="A0A1L3FK08"/>
<accession>A0A1L3FK08</accession>
<dbReference type="EMBL" id="CP017637">
    <property type="protein sequence ID" value="APG13618.1"/>
    <property type="molecule type" value="Genomic_DNA"/>
</dbReference>
<dbReference type="RefSeq" id="WP_071915682.1">
    <property type="nucleotide sequence ID" value="NZ_CP017637.1"/>
</dbReference>
<organism evidence="1 2">
    <name type="scientific">Bradyrhizobium japonicum</name>
    <dbReference type="NCBI Taxonomy" id="375"/>
    <lineage>
        <taxon>Bacteria</taxon>
        <taxon>Pseudomonadati</taxon>
        <taxon>Pseudomonadota</taxon>
        <taxon>Alphaproteobacteria</taxon>
        <taxon>Hyphomicrobiales</taxon>
        <taxon>Nitrobacteraceae</taxon>
        <taxon>Bradyrhizobium</taxon>
    </lineage>
</organism>
<protein>
    <submittedName>
        <fullName evidence="1">Uncharacterized protein</fullName>
    </submittedName>
</protein>
<name>A0A1L3FK08_BRAJP</name>
<gene>
    <name evidence="1" type="ORF">BKD09_35210</name>
</gene>